<keyword evidence="2" id="KW-1185">Reference proteome</keyword>
<evidence type="ECO:0000313" key="2">
    <source>
        <dbReference type="Proteomes" id="UP000261480"/>
    </source>
</evidence>
<sequence>VVFEGRQLGHVLLHGQVGRHGAGLWLGVPLLVGDGGALAAMMGGRHARPAGAERVLLKQLGDVDLRLRRDLDVVRHGRLRTSLERKREDGVKEKRFSENFSSWQIYLLHVFLASQIQSGQKHLRSKRNIRLSVLL</sequence>
<dbReference type="AlphaFoldDB" id="A0A3B3Z1X4"/>
<reference evidence="1" key="2">
    <citation type="submission" date="2025-09" db="UniProtKB">
        <authorList>
            <consortium name="Ensembl"/>
        </authorList>
    </citation>
    <scope>IDENTIFICATION</scope>
</reference>
<accession>A0A3B3Z1X4</accession>
<name>A0A3B3Z1X4_9TELE</name>
<protein>
    <submittedName>
        <fullName evidence="1">Uncharacterized protein</fullName>
    </submittedName>
</protein>
<proteinExistence type="predicted"/>
<dbReference type="Ensembl" id="ENSPMET00000027978.1">
    <property type="protein sequence ID" value="ENSPMEP00000033255.1"/>
    <property type="gene ID" value="ENSPMEG00000000467.1"/>
</dbReference>
<dbReference type="Proteomes" id="UP000261480">
    <property type="component" value="Unplaced"/>
</dbReference>
<reference evidence="1" key="1">
    <citation type="submission" date="2025-08" db="UniProtKB">
        <authorList>
            <consortium name="Ensembl"/>
        </authorList>
    </citation>
    <scope>IDENTIFICATION</scope>
</reference>
<evidence type="ECO:0000313" key="1">
    <source>
        <dbReference type="Ensembl" id="ENSPMEP00000033255.1"/>
    </source>
</evidence>
<organism evidence="1 2">
    <name type="scientific">Poecilia mexicana</name>
    <dbReference type="NCBI Taxonomy" id="48701"/>
    <lineage>
        <taxon>Eukaryota</taxon>
        <taxon>Metazoa</taxon>
        <taxon>Chordata</taxon>
        <taxon>Craniata</taxon>
        <taxon>Vertebrata</taxon>
        <taxon>Euteleostomi</taxon>
        <taxon>Actinopterygii</taxon>
        <taxon>Neopterygii</taxon>
        <taxon>Teleostei</taxon>
        <taxon>Neoteleostei</taxon>
        <taxon>Acanthomorphata</taxon>
        <taxon>Ovalentaria</taxon>
        <taxon>Atherinomorphae</taxon>
        <taxon>Cyprinodontiformes</taxon>
        <taxon>Poeciliidae</taxon>
        <taxon>Poeciliinae</taxon>
        <taxon>Poecilia</taxon>
    </lineage>
</organism>